<evidence type="ECO:0000313" key="3">
    <source>
        <dbReference type="Proteomes" id="UP000799324"/>
    </source>
</evidence>
<keyword evidence="3" id="KW-1185">Reference proteome</keyword>
<gene>
    <name evidence="2" type="ORF">K491DRAFT_757664</name>
</gene>
<dbReference type="Proteomes" id="UP000799324">
    <property type="component" value="Unassembled WGS sequence"/>
</dbReference>
<name>A0A6A6TBN2_9PLEO</name>
<evidence type="ECO:0000313" key="2">
    <source>
        <dbReference type="EMBL" id="KAF2656298.1"/>
    </source>
</evidence>
<dbReference type="EMBL" id="MU004338">
    <property type="protein sequence ID" value="KAF2656298.1"/>
    <property type="molecule type" value="Genomic_DNA"/>
</dbReference>
<evidence type="ECO:0000256" key="1">
    <source>
        <dbReference type="SAM" id="MobiDB-lite"/>
    </source>
</evidence>
<protein>
    <recommendedName>
        <fullName evidence="4">Reverse transcriptase domain-containing protein</fullName>
    </recommendedName>
</protein>
<feature type="region of interest" description="Disordered" evidence="1">
    <location>
        <begin position="557"/>
        <end position="576"/>
    </location>
</feature>
<organism evidence="2 3">
    <name type="scientific">Lophiostoma macrostomum CBS 122681</name>
    <dbReference type="NCBI Taxonomy" id="1314788"/>
    <lineage>
        <taxon>Eukaryota</taxon>
        <taxon>Fungi</taxon>
        <taxon>Dikarya</taxon>
        <taxon>Ascomycota</taxon>
        <taxon>Pezizomycotina</taxon>
        <taxon>Dothideomycetes</taxon>
        <taxon>Pleosporomycetidae</taxon>
        <taxon>Pleosporales</taxon>
        <taxon>Lophiostomataceae</taxon>
        <taxon>Lophiostoma</taxon>
    </lineage>
</organism>
<evidence type="ECO:0008006" key="4">
    <source>
        <dbReference type="Google" id="ProtNLM"/>
    </source>
</evidence>
<dbReference type="AlphaFoldDB" id="A0A6A6TBN2"/>
<dbReference type="OrthoDB" id="3935025at2759"/>
<sequence>MAFSDDTYVIVVSASLGKNKLLLQTNMEQFQEWAHRSGAFFNPDKTEVIHFCSSHQRGGLPMAHYIPGFRNENEVTKMKILGVFVEAGSAGEIKWDAHLKYLKKKRDRLIREFKRIVQANYGLDHGNAIQVYKEVVRPSLTHGCEAWAEMSVHCMDNDADDAEEGCEASSDADFVPTRGRKRAANEESHWKILKTGAEILQNDFLRQITSALRWTHKEYMQIDTGIEALALHMRERVIANRAIMMHGESTLTIQRARQRIDDLADSLAMNLRHKKATIPLSEEKARDLREKAEGYVGSRPKPSALPKEFELEEDRVAQERDIVFALKTARFENERKEFEAKLFLIRHLLDSKYETYQDARCLDDLHTQHIKDAVKKFARQETDRLQRKFTNAFRAKKKAEYVDKGMPIPTILTTRWSRKPPDVYDGLTRVLCTILFHLRTEIGGFRHHLHEKNIKGITNGICDLCYHSCTCHACLENRKGHAQTGLHLVWDCGEFSRDRKRKRVRGEGVPRPKKLKKYEVLSRENVLKFPESAREAAEFVFTRIPLSQFNWTRENLQKENLQQQGSSRQQQDSQRE</sequence>
<accession>A0A6A6TBN2</accession>
<reference evidence="2" key="1">
    <citation type="journal article" date="2020" name="Stud. Mycol.">
        <title>101 Dothideomycetes genomes: a test case for predicting lifestyles and emergence of pathogens.</title>
        <authorList>
            <person name="Haridas S."/>
            <person name="Albert R."/>
            <person name="Binder M."/>
            <person name="Bloem J."/>
            <person name="Labutti K."/>
            <person name="Salamov A."/>
            <person name="Andreopoulos B."/>
            <person name="Baker S."/>
            <person name="Barry K."/>
            <person name="Bills G."/>
            <person name="Bluhm B."/>
            <person name="Cannon C."/>
            <person name="Castanera R."/>
            <person name="Culley D."/>
            <person name="Daum C."/>
            <person name="Ezra D."/>
            <person name="Gonzalez J."/>
            <person name="Henrissat B."/>
            <person name="Kuo A."/>
            <person name="Liang C."/>
            <person name="Lipzen A."/>
            <person name="Lutzoni F."/>
            <person name="Magnuson J."/>
            <person name="Mondo S."/>
            <person name="Nolan M."/>
            <person name="Ohm R."/>
            <person name="Pangilinan J."/>
            <person name="Park H.-J."/>
            <person name="Ramirez L."/>
            <person name="Alfaro M."/>
            <person name="Sun H."/>
            <person name="Tritt A."/>
            <person name="Yoshinaga Y."/>
            <person name="Zwiers L.-H."/>
            <person name="Turgeon B."/>
            <person name="Goodwin S."/>
            <person name="Spatafora J."/>
            <person name="Crous P."/>
            <person name="Grigoriev I."/>
        </authorList>
    </citation>
    <scope>NUCLEOTIDE SEQUENCE</scope>
    <source>
        <strain evidence="2">CBS 122681</strain>
    </source>
</reference>
<proteinExistence type="predicted"/>
<feature type="compositionally biased region" description="Low complexity" evidence="1">
    <location>
        <begin position="562"/>
        <end position="576"/>
    </location>
</feature>